<dbReference type="Gene3D" id="3.20.20.10">
    <property type="entry name" value="Alanine racemase"/>
    <property type="match status" value="1"/>
</dbReference>
<evidence type="ECO:0000313" key="6">
    <source>
        <dbReference type="EMBL" id="GAT32793.1"/>
    </source>
</evidence>
<dbReference type="AlphaFoldDB" id="A0A146G5X4"/>
<dbReference type="FunCoup" id="A0A146G5X4">
    <property type="interactions" value="495"/>
</dbReference>
<name>A0A146G5X4_TERSA</name>
<dbReference type="RefSeq" id="WP_075078601.1">
    <property type="nucleotide sequence ID" value="NZ_BDCO01000002.1"/>
</dbReference>
<dbReference type="NCBIfam" id="TIGR00044">
    <property type="entry name" value="YggS family pyridoxal phosphate-dependent enzyme"/>
    <property type="match status" value="1"/>
</dbReference>
<comment type="similarity">
    <text evidence="2 4">Belongs to the pyridoxal phosphate-binding protein YggS/PROSC family.</text>
</comment>
<comment type="caution">
    <text evidence="6">The sequence shown here is derived from an EMBL/GenBank/DDBJ whole genome shotgun (WGS) entry which is preliminary data.</text>
</comment>
<evidence type="ECO:0000256" key="1">
    <source>
        <dbReference type="ARBA" id="ARBA00022898"/>
    </source>
</evidence>
<dbReference type="PANTHER" id="PTHR10146:SF14">
    <property type="entry name" value="PYRIDOXAL PHOSPHATE HOMEOSTASIS PROTEIN"/>
    <property type="match status" value="1"/>
</dbReference>
<dbReference type="Proteomes" id="UP000076023">
    <property type="component" value="Unassembled WGS sequence"/>
</dbReference>
<comment type="cofactor">
    <cofactor evidence="3">
        <name>pyridoxal 5'-phosphate</name>
        <dbReference type="ChEBI" id="CHEBI:597326"/>
    </cofactor>
</comment>
<dbReference type="InterPro" id="IPR029066">
    <property type="entry name" value="PLP-binding_barrel"/>
</dbReference>
<protein>
    <recommendedName>
        <fullName evidence="2">Pyridoxal phosphate homeostasis protein</fullName>
        <shortName evidence="2">PLP homeostasis protein</shortName>
    </recommendedName>
</protein>
<keyword evidence="1 2" id="KW-0663">Pyridoxal phosphate</keyword>
<accession>A0A146G5X4</accession>
<evidence type="ECO:0000259" key="5">
    <source>
        <dbReference type="Pfam" id="PF01168"/>
    </source>
</evidence>
<dbReference type="Pfam" id="PF01168">
    <property type="entry name" value="Ala_racemase_N"/>
    <property type="match status" value="1"/>
</dbReference>
<sequence length="232" mass="25437">MDIANRLTETLDRINLAAQRGGRDPSEIQLVAVSKTHPPEAVQEAFEAGQRIFGESRVQELLAKAPSLSSAIRWHFIGHLQANKIRKMLPLCELIHGVDSSDLARDIDRIAGELGLFPRILLEVNVSGEGTKFGFKPDALREQIDELLALPRVQVEGLMAIPAPVADPEDVRPAFRLLRELRDEISSTTGTPLPVLSMGMSGDYEIAIEEGATLVRVGTAIFGHRPRLKPEA</sequence>
<dbReference type="SUPFAM" id="SSF51419">
    <property type="entry name" value="PLP-binding barrel"/>
    <property type="match status" value="1"/>
</dbReference>
<dbReference type="GO" id="GO:0030170">
    <property type="term" value="F:pyridoxal phosphate binding"/>
    <property type="evidence" value="ECO:0007669"/>
    <property type="project" value="UniProtKB-UniRule"/>
</dbReference>
<dbReference type="InterPro" id="IPR001608">
    <property type="entry name" value="Ala_racemase_N"/>
</dbReference>
<evidence type="ECO:0000313" key="7">
    <source>
        <dbReference type="Proteomes" id="UP000076023"/>
    </source>
</evidence>
<dbReference type="STRING" id="690879.TSACC_21195"/>
<evidence type="ECO:0000256" key="4">
    <source>
        <dbReference type="RuleBase" id="RU004514"/>
    </source>
</evidence>
<gene>
    <name evidence="6" type="ORF">TSACC_21195</name>
</gene>
<dbReference type="PANTHER" id="PTHR10146">
    <property type="entry name" value="PROLINE SYNTHETASE CO-TRANSCRIBED BACTERIAL HOMOLOG PROTEIN"/>
    <property type="match status" value="1"/>
</dbReference>
<evidence type="ECO:0000256" key="2">
    <source>
        <dbReference type="HAMAP-Rule" id="MF_02087"/>
    </source>
</evidence>
<dbReference type="EMBL" id="BDCO01000002">
    <property type="protein sequence ID" value="GAT32793.1"/>
    <property type="molecule type" value="Genomic_DNA"/>
</dbReference>
<dbReference type="HAMAP" id="MF_02087">
    <property type="entry name" value="PLP_homeostasis"/>
    <property type="match status" value="1"/>
</dbReference>
<evidence type="ECO:0000256" key="3">
    <source>
        <dbReference type="PIRSR" id="PIRSR004848-1"/>
    </source>
</evidence>
<dbReference type="PIRSF" id="PIRSF004848">
    <property type="entry name" value="YBL036c_PLPDEIII"/>
    <property type="match status" value="1"/>
</dbReference>
<dbReference type="FunFam" id="3.20.20.10:FF:000018">
    <property type="entry name" value="Pyridoxal phosphate homeostasis protein"/>
    <property type="match status" value="1"/>
</dbReference>
<dbReference type="InterPro" id="IPR011078">
    <property type="entry name" value="PyrdxlP_homeostasis"/>
</dbReference>
<reference evidence="7" key="1">
    <citation type="journal article" date="2017" name="Genome Announc.">
        <title>Draft Genome Sequence of Terrimicrobium sacchariphilum NM-5T, a Facultative Anaerobic Soil Bacterium of the Class Spartobacteria.</title>
        <authorList>
            <person name="Qiu Y.L."/>
            <person name="Tourlousse D.M."/>
            <person name="Matsuura N."/>
            <person name="Ohashi A."/>
            <person name="Sekiguchi Y."/>
        </authorList>
    </citation>
    <scope>NUCLEOTIDE SEQUENCE [LARGE SCALE GENOMIC DNA]</scope>
    <source>
        <strain evidence="7">NM-5</strain>
    </source>
</reference>
<organism evidence="6 7">
    <name type="scientific">Terrimicrobium sacchariphilum</name>
    <dbReference type="NCBI Taxonomy" id="690879"/>
    <lineage>
        <taxon>Bacteria</taxon>
        <taxon>Pseudomonadati</taxon>
        <taxon>Verrucomicrobiota</taxon>
        <taxon>Terrimicrobiia</taxon>
        <taxon>Terrimicrobiales</taxon>
        <taxon>Terrimicrobiaceae</taxon>
        <taxon>Terrimicrobium</taxon>
    </lineage>
</organism>
<feature type="modified residue" description="N6-(pyridoxal phosphate)lysine" evidence="2 3">
    <location>
        <position position="35"/>
    </location>
</feature>
<feature type="domain" description="Alanine racemase N-terminal" evidence="5">
    <location>
        <begin position="28"/>
        <end position="226"/>
    </location>
</feature>
<dbReference type="InParanoid" id="A0A146G5X4"/>
<proteinExistence type="inferred from homology"/>
<keyword evidence="7" id="KW-1185">Reference proteome</keyword>
<dbReference type="OrthoDB" id="9804072at2"/>
<comment type="function">
    <text evidence="2">Pyridoxal 5'-phosphate (PLP)-binding protein, which is involved in PLP homeostasis.</text>
</comment>
<dbReference type="CDD" id="cd00635">
    <property type="entry name" value="PLPDE_III_YBL036c_like"/>
    <property type="match status" value="1"/>
</dbReference>